<dbReference type="EMBL" id="JBHRWN010000002">
    <property type="protein sequence ID" value="MFC3476893.1"/>
    <property type="molecule type" value="Genomic_DNA"/>
</dbReference>
<keyword evidence="1" id="KW-0812">Transmembrane</keyword>
<proteinExistence type="predicted"/>
<feature type="domain" description="Inner membrane protein YgaP-like transmembrane" evidence="2">
    <location>
        <begin position="1"/>
        <end position="68"/>
    </location>
</feature>
<protein>
    <submittedName>
        <fullName evidence="3">DUF2892 domain-containing protein</fullName>
    </submittedName>
</protein>
<evidence type="ECO:0000313" key="4">
    <source>
        <dbReference type="Proteomes" id="UP001595660"/>
    </source>
</evidence>
<dbReference type="AlphaFoldDB" id="A0ABD5ND34"/>
<sequence length="69" mass="6884">MEQNVGSTDSLVRVLLGAVLGVVSLAILGDYVDAAPILSPILGVAAVALLATGLTSTCGLYSLLGVRTN</sequence>
<name>A0ABD5ND34_9EURY</name>
<accession>A0ABD5ND34</accession>
<keyword evidence="4" id="KW-1185">Reference proteome</keyword>
<reference evidence="3 4" key="1">
    <citation type="journal article" date="2019" name="Int. J. Syst. Evol. Microbiol.">
        <title>The Global Catalogue of Microorganisms (GCM) 10K type strain sequencing project: providing services to taxonomists for standard genome sequencing and annotation.</title>
        <authorList>
            <consortium name="The Broad Institute Genomics Platform"/>
            <consortium name="The Broad Institute Genome Sequencing Center for Infectious Disease"/>
            <person name="Wu L."/>
            <person name="Ma J."/>
        </authorList>
    </citation>
    <scope>NUCLEOTIDE SEQUENCE [LARGE SCALE GENOMIC DNA]</scope>
    <source>
        <strain evidence="3 4">CGMCC 1.12562</strain>
    </source>
</reference>
<keyword evidence="1" id="KW-0472">Membrane</keyword>
<feature type="transmembrane region" description="Helical" evidence="1">
    <location>
        <begin position="12"/>
        <end position="29"/>
    </location>
</feature>
<feature type="transmembrane region" description="Helical" evidence="1">
    <location>
        <begin position="41"/>
        <end position="64"/>
    </location>
</feature>
<keyword evidence="1" id="KW-1133">Transmembrane helix</keyword>
<dbReference type="Proteomes" id="UP001595660">
    <property type="component" value="Unassembled WGS sequence"/>
</dbReference>
<organism evidence="3 4">
    <name type="scientific">Halobacterium litoreum</name>
    <dbReference type="NCBI Taxonomy" id="2039234"/>
    <lineage>
        <taxon>Archaea</taxon>
        <taxon>Methanobacteriati</taxon>
        <taxon>Methanobacteriota</taxon>
        <taxon>Stenosarchaea group</taxon>
        <taxon>Halobacteria</taxon>
        <taxon>Halobacteriales</taxon>
        <taxon>Halobacteriaceae</taxon>
        <taxon>Halobacterium</taxon>
    </lineage>
</organism>
<evidence type="ECO:0000259" key="2">
    <source>
        <dbReference type="Pfam" id="PF11127"/>
    </source>
</evidence>
<dbReference type="RefSeq" id="WP_232571969.1">
    <property type="nucleotide sequence ID" value="NZ_CP089466.1"/>
</dbReference>
<evidence type="ECO:0000256" key="1">
    <source>
        <dbReference type="SAM" id="Phobius"/>
    </source>
</evidence>
<dbReference type="GeneID" id="69117187"/>
<dbReference type="InterPro" id="IPR021309">
    <property type="entry name" value="YgaP-like_TM"/>
</dbReference>
<dbReference type="Pfam" id="PF11127">
    <property type="entry name" value="YgaP-like_TM"/>
    <property type="match status" value="1"/>
</dbReference>
<comment type="caution">
    <text evidence="3">The sequence shown here is derived from an EMBL/GenBank/DDBJ whole genome shotgun (WGS) entry which is preliminary data.</text>
</comment>
<gene>
    <name evidence="3" type="ORF">ACFOKC_04065</name>
</gene>
<evidence type="ECO:0000313" key="3">
    <source>
        <dbReference type="EMBL" id="MFC3476893.1"/>
    </source>
</evidence>